<accession>A0AAU7W6R8</accession>
<dbReference type="InterPro" id="IPR052174">
    <property type="entry name" value="Flavoredoxin"/>
</dbReference>
<dbReference type="InterPro" id="IPR012349">
    <property type="entry name" value="Split_barrel_FMN-bd"/>
</dbReference>
<protein>
    <submittedName>
        <fullName evidence="6">Flavin reductase family protein</fullName>
        <ecNumber evidence="6">1.5.1.-</ecNumber>
    </submittedName>
</protein>
<dbReference type="InterPro" id="IPR002563">
    <property type="entry name" value="Flavin_Rdtase-like_dom"/>
</dbReference>
<evidence type="ECO:0000256" key="4">
    <source>
        <dbReference type="SAM" id="MobiDB-lite"/>
    </source>
</evidence>
<feature type="domain" description="Flavin reductase like" evidence="5">
    <location>
        <begin position="48"/>
        <end position="227"/>
    </location>
</feature>
<keyword evidence="6" id="KW-0560">Oxidoreductase</keyword>
<comment type="cofactor">
    <cofactor evidence="1">
        <name>FMN</name>
        <dbReference type="ChEBI" id="CHEBI:58210"/>
    </cofactor>
</comment>
<sequence>MSITPQHTGTPLSELSPGSPSSPHSPRSPRFRADDGSHTTIDPAILYFGSAVSLLSTLDESGHPNLAPNSSIWWLGHTAVVGVGARSQTGRNLLATREVVINLPSSDEVDAVDRLALTTGRDPVSPRKAAAGYRHVHDKFGEGGVHPMPSELVAPPRVAEFPVHLEGRVGAVHPMNGAVDAQQADVLAVEIEVVRVHVHERIRSREHANRIDPERWRPLVLSFQRFFELGREARPSRLASIDEEWYR</sequence>
<dbReference type="PANTHER" id="PTHR43567">
    <property type="entry name" value="FLAVOREDOXIN-RELATED-RELATED"/>
    <property type="match status" value="1"/>
</dbReference>
<dbReference type="EC" id="1.5.1.-" evidence="6"/>
<evidence type="ECO:0000256" key="3">
    <source>
        <dbReference type="ARBA" id="ARBA00038054"/>
    </source>
</evidence>
<reference evidence="6" key="1">
    <citation type="submission" date="2024-05" db="EMBL/GenBank/DDBJ databases">
        <authorList>
            <person name="Yu L."/>
        </authorList>
    </citation>
    <scope>NUCLEOTIDE SEQUENCE</scope>
    <source>
        <strain evidence="6">G08B096</strain>
    </source>
</reference>
<comment type="similarity">
    <text evidence="3">Belongs to the flavoredoxin family.</text>
</comment>
<dbReference type="PANTHER" id="PTHR43567:SF1">
    <property type="entry name" value="FLAVOREDOXIN"/>
    <property type="match status" value="1"/>
</dbReference>
<feature type="compositionally biased region" description="Polar residues" evidence="4">
    <location>
        <begin position="1"/>
        <end position="10"/>
    </location>
</feature>
<name>A0AAU7W6R8_9MICO</name>
<organism evidence="6">
    <name type="scientific">Agromyces sp. G08B096</name>
    <dbReference type="NCBI Taxonomy" id="3156399"/>
    <lineage>
        <taxon>Bacteria</taxon>
        <taxon>Bacillati</taxon>
        <taxon>Actinomycetota</taxon>
        <taxon>Actinomycetes</taxon>
        <taxon>Micrococcales</taxon>
        <taxon>Microbacteriaceae</taxon>
        <taxon>Agromyces</taxon>
    </lineage>
</organism>
<feature type="region of interest" description="Disordered" evidence="4">
    <location>
        <begin position="1"/>
        <end position="36"/>
    </location>
</feature>
<dbReference type="Pfam" id="PF01613">
    <property type="entry name" value="Flavin_Reduct"/>
    <property type="match status" value="1"/>
</dbReference>
<evidence type="ECO:0000313" key="6">
    <source>
        <dbReference type="EMBL" id="XBX81645.1"/>
    </source>
</evidence>
<proteinExistence type="inferred from homology"/>
<dbReference type="Gene3D" id="2.30.110.10">
    <property type="entry name" value="Electron Transport, Fmn-binding Protein, Chain A"/>
    <property type="match status" value="1"/>
</dbReference>
<gene>
    <name evidence="6" type="ORF">ABIQ69_13635</name>
</gene>
<feature type="compositionally biased region" description="Low complexity" evidence="4">
    <location>
        <begin position="11"/>
        <end position="25"/>
    </location>
</feature>
<dbReference type="AlphaFoldDB" id="A0AAU7W6R8"/>
<dbReference type="SUPFAM" id="SSF50475">
    <property type="entry name" value="FMN-binding split barrel"/>
    <property type="match status" value="1"/>
</dbReference>
<dbReference type="GO" id="GO:0016646">
    <property type="term" value="F:oxidoreductase activity, acting on the CH-NH group of donors, NAD or NADP as acceptor"/>
    <property type="evidence" value="ECO:0007669"/>
    <property type="project" value="UniProtKB-ARBA"/>
</dbReference>
<evidence type="ECO:0000259" key="5">
    <source>
        <dbReference type="Pfam" id="PF01613"/>
    </source>
</evidence>
<evidence type="ECO:0000256" key="1">
    <source>
        <dbReference type="ARBA" id="ARBA00001917"/>
    </source>
</evidence>
<dbReference type="EMBL" id="CP158374">
    <property type="protein sequence ID" value="XBX81645.1"/>
    <property type="molecule type" value="Genomic_DNA"/>
</dbReference>
<keyword evidence="2" id="KW-0285">Flavoprotein</keyword>
<dbReference type="GO" id="GO:0010181">
    <property type="term" value="F:FMN binding"/>
    <property type="evidence" value="ECO:0007669"/>
    <property type="project" value="InterPro"/>
</dbReference>
<evidence type="ECO:0000256" key="2">
    <source>
        <dbReference type="ARBA" id="ARBA00022630"/>
    </source>
</evidence>
<dbReference type="RefSeq" id="WP_350347667.1">
    <property type="nucleotide sequence ID" value="NZ_CP158374.1"/>
</dbReference>